<dbReference type="GO" id="GO:0009279">
    <property type="term" value="C:cell outer membrane"/>
    <property type="evidence" value="ECO:0007669"/>
    <property type="project" value="UniProtKB-SubCell"/>
</dbReference>
<dbReference type="PRINTS" id="PR00183">
    <property type="entry name" value="ECOLIPORIN"/>
</dbReference>
<feature type="chain" id="PRO_5040950742" evidence="5">
    <location>
        <begin position="22"/>
        <end position="310"/>
    </location>
</feature>
<sequence>MKKAVIASAVLSALMSGSALAATVYNADGTKLSVGGRAEFRGDFTDSVEGTMKDSSRARVNVKGSTEISDGLSAFGVWEGEQKTGGNTGFANRYLYAGIGTDIGKFSVGRQDMAAVIVSDMTDITEFSGIQQYIGASSDKEDSVFAYRGSFDALQVEATYQADSAKDNDAYSVAGMYSLPMGLDLGLAYSSNDKGSEDNSEGNQILAGIGYTFQDLYVAGTFSAGDVEKDVEFTAYELAASYKITSEFSVAALYGFAEQEVANVTFDTVDMFELAAYYKFNSNFRTYVAYEFDQLENADDTLRLGARYDF</sequence>
<dbReference type="SUPFAM" id="SSF56935">
    <property type="entry name" value="Porins"/>
    <property type="match status" value="1"/>
</dbReference>
<feature type="signal peptide" evidence="5">
    <location>
        <begin position="1"/>
        <end position="21"/>
    </location>
</feature>
<dbReference type="Pfam" id="PF13609">
    <property type="entry name" value="Porin_4"/>
    <property type="match status" value="1"/>
</dbReference>
<protein>
    <submittedName>
        <fullName evidence="7">Porin</fullName>
    </submittedName>
</protein>
<dbReference type="GO" id="GO:0015288">
    <property type="term" value="F:porin activity"/>
    <property type="evidence" value="ECO:0007669"/>
    <property type="project" value="InterPro"/>
</dbReference>
<evidence type="ECO:0000256" key="5">
    <source>
        <dbReference type="SAM" id="SignalP"/>
    </source>
</evidence>
<name>A0A9X1XJQ1_9VIBR</name>
<dbReference type="GO" id="GO:0034220">
    <property type="term" value="P:monoatomic ion transmembrane transport"/>
    <property type="evidence" value="ECO:0007669"/>
    <property type="project" value="InterPro"/>
</dbReference>
<evidence type="ECO:0000256" key="2">
    <source>
        <dbReference type="ARBA" id="ARBA00007539"/>
    </source>
</evidence>
<evidence type="ECO:0000256" key="4">
    <source>
        <dbReference type="ARBA" id="ARBA00023136"/>
    </source>
</evidence>
<comment type="subcellular location">
    <subcellularLocation>
        <location evidence="1">Cell outer membrane</location>
        <topology evidence="1">Multi-pass membrane protein</topology>
    </subcellularLocation>
</comment>
<gene>
    <name evidence="7" type="ORF">KP803_12115</name>
</gene>
<keyword evidence="3 5" id="KW-0732">Signal</keyword>
<dbReference type="PANTHER" id="PTHR34501:SF2">
    <property type="entry name" value="OUTER MEMBRANE PORIN F-RELATED"/>
    <property type="match status" value="1"/>
</dbReference>
<comment type="similarity">
    <text evidence="2">Belongs to the Gram-negative porin family.</text>
</comment>
<evidence type="ECO:0000259" key="6">
    <source>
        <dbReference type="Pfam" id="PF13609"/>
    </source>
</evidence>
<dbReference type="InterPro" id="IPR001897">
    <property type="entry name" value="Porin_gammaproteobac"/>
</dbReference>
<organism evidence="7 8">
    <name type="scientific">Vibrio amylolyticus</name>
    <dbReference type="NCBI Taxonomy" id="2847292"/>
    <lineage>
        <taxon>Bacteria</taxon>
        <taxon>Pseudomonadati</taxon>
        <taxon>Pseudomonadota</taxon>
        <taxon>Gammaproteobacteria</taxon>
        <taxon>Vibrionales</taxon>
        <taxon>Vibrionaceae</taxon>
        <taxon>Vibrio</taxon>
    </lineage>
</organism>
<reference evidence="7" key="1">
    <citation type="submission" date="2021-11" db="EMBL/GenBank/DDBJ databases">
        <title>Vibrio ZSDE26 sp. nov. and Vibrio ZSDZ34 sp. nov., isolated from coastal seawater in Qingdao.</title>
        <authorList>
            <person name="Zhang P."/>
        </authorList>
    </citation>
    <scope>NUCLEOTIDE SEQUENCE</scope>
    <source>
        <strain evidence="7">ZSDE26</strain>
    </source>
</reference>
<dbReference type="EMBL" id="JAJHVV010000007">
    <property type="protein sequence ID" value="MCK6264016.1"/>
    <property type="molecule type" value="Genomic_DNA"/>
</dbReference>
<keyword evidence="4" id="KW-0472">Membrane</keyword>
<accession>A0A9X1XJQ1</accession>
<evidence type="ECO:0000256" key="3">
    <source>
        <dbReference type="ARBA" id="ARBA00022729"/>
    </source>
</evidence>
<evidence type="ECO:0000256" key="1">
    <source>
        <dbReference type="ARBA" id="ARBA00004571"/>
    </source>
</evidence>
<dbReference type="RefSeq" id="WP_248009100.1">
    <property type="nucleotide sequence ID" value="NZ_JAJHVV010000007.1"/>
</dbReference>
<dbReference type="PANTHER" id="PTHR34501">
    <property type="entry name" value="PROTEIN YDDL-RELATED"/>
    <property type="match status" value="1"/>
</dbReference>
<evidence type="ECO:0000313" key="7">
    <source>
        <dbReference type="EMBL" id="MCK6264016.1"/>
    </source>
</evidence>
<dbReference type="InterPro" id="IPR033900">
    <property type="entry name" value="Gram_neg_porin_domain"/>
</dbReference>
<keyword evidence="8" id="KW-1185">Reference proteome</keyword>
<comment type="caution">
    <text evidence="7">The sequence shown here is derived from an EMBL/GenBank/DDBJ whole genome shotgun (WGS) entry which is preliminary data.</text>
</comment>
<dbReference type="AlphaFoldDB" id="A0A9X1XJQ1"/>
<proteinExistence type="inferred from homology"/>
<dbReference type="InterPro" id="IPR050298">
    <property type="entry name" value="Gram-neg_bact_OMP"/>
</dbReference>
<dbReference type="Proteomes" id="UP001139559">
    <property type="component" value="Unassembled WGS sequence"/>
</dbReference>
<dbReference type="Gene3D" id="2.40.160.10">
    <property type="entry name" value="Porin"/>
    <property type="match status" value="1"/>
</dbReference>
<evidence type="ECO:0000313" key="8">
    <source>
        <dbReference type="Proteomes" id="UP001139559"/>
    </source>
</evidence>
<dbReference type="CDD" id="cd00342">
    <property type="entry name" value="gram_neg_porins"/>
    <property type="match status" value="1"/>
</dbReference>
<feature type="domain" description="Porin" evidence="6">
    <location>
        <begin position="7"/>
        <end position="295"/>
    </location>
</feature>
<dbReference type="InterPro" id="IPR023614">
    <property type="entry name" value="Porin_dom_sf"/>
</dbReference>